<reference evidence="1 2" key="1">
    <citation type="submission" date="2020-12" db="EMBL/GenBank/DDBJ databases">
        <title>Draft genome sequence of furan degrading bacterial strain FUR100.</title>
        <authorList>
            <person name="Woiski C."/>
        </authorList>
    </citation>
    <scope>NUCLEOTIDE SEQUENCE [LARGE SCALE GENOMIC DNA]</scope>
    <source>
        <strain evidence="1 2">FUR100</strain>
    </source>
</reference>
<evidence type="ECO:0000313" key="2">
    <source>
        <dbReference type="Proteomes" id="UP000627573"/>
    </source>
</evidence>
<sequence>MTNGPASITADGNCAGLIWYQRTLAVRRRTGCVFAMAPYLLALSIDG</sequence>
<comment type="caution">
    <text evidence="1">The sequence shown here is derived from an EMBL/GenBank/DDBJ whole genome shotgun (WGS) entry which is preliminary data.</text>
</comment>
<proteinExistence type="predicted"/>
<protein>
    <submittedName>
        <fullName evidence="1">Uncharacterized protein</fullName>
    </submittedName>
</protein>
<accession>A0A8I1D8C5</accession>
<name>A0A8I1D8C5_RHOER</name>
<dbReference type="EMBL" id="JAECSB010000037">
    <property type="protein sequence ID" value="MBH5143478.1"/>
    <property type="molecule type" value="Genomic_DNA"/>
</dbReference>
<gene>
    <name evidence="1" type="ORF">I3517_12700</name>
</gene>
<evidence type="ECO:0000313" key="1">
    <source>
        <dbReference type="EMBL" id="MBH5143478.1"/>
    </source>
</evidence>
<dbReference type="AlphaFoldDB" id="A0A8I1D8C5"/>
<organism evidence="1 2">
    <name type="scientific">Rhodococcus erythropolis</name>
    <name type="common">Arthrobacter picolinophilus</name>
    <dbReference type="NCBI Taxonomy" id="1833"/>
    <lineage>
        <taxon>Bacteria</taxon>
        <taxon>Bacillati</taxon>
        <taxon>Actinomycetota</taxon>
        <taxon>Actinomycetes</taxon>
        <taxon>Mycobacteriales</taxon>
        <taxon>Nocardiaceae</taxon>
        <taxon>Rhodococcus</taxon>
        <taxon>Rhodococcus erythropolis group</taxon>
    </lineage>
</organism>
<dbReference type="RefSeq" id="WP_197941055.1">
    <property type="nucleotide sequence ID" value="NZ_JAECSB010000037.1"/>
</dbReference>
<dbReference type="Proteomes" id="UP000627573">
    <property type="component" value="Unassembled WGS sequence"/>
</dbReference>
<keyword evidence="2" id="KW-1185">Reference proteome</keyword>